<dbReference type="HOGENOM" id="CLU_173138_0_0_9"/>
<dbReference type="Proteomes" id="UP000001556">
    <property type="component" value="Chromosome"/>
</dbReference>
<name>A4J6G0_DESRM</name>
<dbReference type="EMBL" id="CP000612">
    <property type="protein sequence ID" value="ABO50663.1"/>
    <property type="molecule type" value="Genomic_DNA"/>
</dbReference>
<protein>
    <submittedName>
        <fullName evidence="1">Uncharacterized protein</fullName>
    </submittedName>
</protein>
<sequence>MKIGNQEKPTFAQFRESFLMTLHQITGMNVNTCDSWLTMGDSEIREKTIREFIRLNEQQYGFEIVLLGQLNNKEGSIEGVIGELYHVFSTMFLVEVINSKIRAGEKRVEI</sequence>
<accession>A4J6G0</accession>
<organism evidence="1 2">
    <name type="scientific">Desulforamulus reducens (strain ATCC BAA-1160 / DSM 100696 / MI-1)</name>
    <name type="common">Desulfotomaculum reducens</name>
    <dbReference type="NCBI Taxonomy" id="349161"/>
    <lineage>
        <taxon>Bacteria</taxon>
        <taxon>Bacillati</taxon>
        <taxon>Bacillota</taxon>
        <taxon>Clostridia</taxon>
        <taxon>Eubacteriales</taxon>
        <taxon>Peptococcaceae</taxon>
        <taxon>Desulforamulus</taxon>
    </lineage>
</organism>
<dbReference type="AlphaFoldDB" id="A4J6G0"/>
<reference evidence="1 2" key="1">
    <citation type="submission" date="2007-03" db="EMBL/GenBank/DDBJ databases">
        <title>Complete sequence of Desulfotomaculum reducens MI-1.</title>
        <authorList>
            <consortium name="US DOE Joint Genome Institute"/>
            <person name="Copeland A."/>
            <person name="Lucas S."/>
            <person name="Lapidus A."/>
            <person name="Barry K."/>
            <person name="Detter J.C."/>
            <person name="Glavina del Rio T."/>
            <person name="Hammon N."/>
            <person name="Israni S."/>
            <person name="Dalin E."/>
            <person name="Tice H."/>
            <person name="Pitluck S."/>
            <person name="Sims D."/>
            <person name="Brettin T."/>
            <person name="Bruce D."/>
            <person name="Han C."/>
            <person name="Tapia R."/>
            <person name="Schmutz J."/>
            <person name="Larimer F."/>
            <person name="Land M."/>
            <person name="Hauser L."/>
            <person name="Kyrpides N."/>
            <person name="Kim E."/>
            <person name="Tebo B.M."/>
            <person name="Richardson P."/>
        </authorList>
    </citation>
    <scope>NUCLEOTIDE SEQUENCE [LARGE SCALE GENOMIC DNA]</scope>
    <source>
        <strain evidence="1 2">MI-1</strain>
    </source>
</reference>
<dbReference type="KEGG" id="drm:Dred_2146"/>
<gene>
    <name evidence="1" type="ordered locus">Dred_2146</name>
</gene>
<proteinExistence type="predicted"/>
<evidence type="ECO:0000313" key="1">
    <source>
        <dbReference type="EMBL" id="ABO50663.1"/>
    </source>
</evidence>
<evidence type="ECO:0000313" key="2">
    <source>
        <dbReference type="Proteomes" id="UP000001556"/>
    </source>
</evidence>
<keyword evidence="2" id="KW-1185">Reference proteome</keyword>
<dbReference type="RefSeq" id="WP_011878465.1">
    <property type="nucleotide sequence ID" value="NC_009253.1"/>
</dbReference>